<evidence type="ECO:0000256" key="4">
    <source>
        <dbReference type="SAM" id="Phobius"/>
    </source>
</evidence>
<dbReference type="GeneID" id="136814271"/>
<feature type="disulfide bond" evidence="3">
    <location>
        <begin position="730"/>
        <end position="739"/>
    </location>
</feature>
<evidence type="ECO:0000313" key="8">
    <source>
        <dbReference type="Proteomes" id="UP000594262"/>
    </source>
</evidence>
<feature type="domain" description="EGF-like" evidence="6">
    <location>
        <begin position="606"/>
        <end position="641"/>
    </location>
</feature>
<dbReference type="PROSITE" id="PS00022">
    <property type="entry name" value="EGF_1"/>
    <property type="match status" value="4"/>
</dbReference>
<dbReference type="PROSITE" id="PS50026">
    <property type="entry name" value="EGF_3"/>
    <property type="match status" value="4"/>
</dbReference>
<dbReference type="SMART" id="SM00181">
    <property type="entry name" value="EGF"/>
    <property type="match status" value="4"/>
</dbReference>
<keyword evidence="4" id="KW-1133">Transmembrane helix</keyword>
<feature type="domain" description="EGF-like" evidence="6">
    <location>
        <begin position="698"/>
        <end position="740"/>
    </location>
</feature>
<dbReference type="InterPro" id="IPR001611">
    <property type="entry name" value="Leu-rich_rpt"/>
</dbReference>
<dbReference type="AlphaFoldDB" id="A0A7M5V210"/>
<keyword evidence="8" id="KW-1185">Reference proteome</keyword>
<feature type="disulfide bond" evidence="3">
    <location>
        <begin position="679"/>
        <end position="688"/>
    </location>
</feature>
<dbReference type="SUPFAM" id="SSF52058">
    <property type="entry name" value="L domain-like"/>
    <property type="match status" value="1"/>
</dbReference>
<sequence>MRRLILSVWLVLVCVGYSSSRCISEYSKGRFTASRDSNCSNSGYTSIPWKEIPYYRRAILFMNNNKITQLRREDFAVEGKKIVLYLHGNPIKTLQANVFYDLKDLRELSVSAEEIEDGAFNGLTNLQYLWIIGSEKLTSLPRNILKSLPNLKELSINSTGITTIQSRFLAGFEHLTFVDLSNNKIHTIEKNVMEKTFHVDQIRLNGNQLNKIPSDFVKRLKRLDLSKNHFTRIGEDQFSMFTELTHLDLSVNNLQELPSNIFKHNTQLQSLKLQRTNISFIPSINLLNNLHYLDISFNHFEELSIKTNGQILSGGGYQLRFLKIRNSGLKKFYFSGGQRSFKELDISGNCFVKHPYTRFSIKVLNVSNSCLNETIEPYYNGGDWVLDLHGNNYRNVIVNRSRTHYQGSVILSHNKIERIQIRSDSLKLLDLSYNVLSSTSNILIPTYLNIDIGKFILKGNQIHDLQSKHMKKIQVTRLDLSDNNISQFPNTMLNPSAIKYMNFANNKIAHVPKTISTSFSNLIELNLRNNSLVSLPYDIFSDASTLKKFDLSENDLECSCNLTITLNLMQNKDSIVGSCMDDTFNEQNLTSFTGDIAEISKDTKCNLCPIDPCSSRGECKASEQKGFLCKCDEGYAGRHCQFSKSSCFLTQTCGLCNDTICGEHGTCKEVSPTDYKCKCEAGFTGTYCNIPQCILEQNCGLCSKNSPCNGNGTCQEILKKDGSISNNCTCYEGYSGNRCQHLSLCKACKIHQSVCESYTHGCKCSGKVCILNCVETQSCGLCTEGYCLNGGTCFENYYGPIYTEGHELQNANHSCRCMKGFFGKRCEAVDKKRTESNNIVCSNCVVRDPGNLWKNFTITDLVIIIGFVTLVLYKVRRKLYRTNNVERFSNHAMS</sequence>
<dbReference type="InterPro" id="IPR000742">
    <property type="entry name" value="EGF"/>
</dbReference>
<accession>A0A7M5V210</accession>
<dbReference type="SMART" id="SM00369">
    <property type="entry name" value="LRR_TYP"/>
    <property type="match status" value="9"/>
</dbReference>
<keyword evidence="2" id="KW-0677">Repeat</keyword>
<dbReference type="SUPFAM" id="SSF57196">
    <property type="entry name" value="EGF/Laminin"/>
    <property type="match status" value="3"/>
</dbReference>
<keyword evidence="1" id="KW-0433">Leucine-rich repeat</keyword>
<dbReference type="PROSITE" id="PS01186">
    <property type="entry name" value="EGF_2"/>
    <property type="match status" value="4"/>
</dbReference>
<dbReference type="Gene3D" id="3.80.10.10">
    <property type="entry name" value="Ribonuclease Inhibitor"/>
    <property type="match status" value="3"/>
</dbReference>
<feature type="signal peptide" evidence="5">
    <location>
        <begin position="1"/>
        <end position="20"/>
    </location>
</feature>
<dbReference type="InterPro" id="IPR003591">
    <property type="entry name" value="Leu-rich_rpt_typical-subtyp"/>
</dbReference>
<keyword evidence="5" id="KW-0732">Signal</keyword>
<organism evidence="7 8">
    <name type="scientific">Clytia hemisphaerica</name>
    <dbReference type="NCBI Taxonomy" id="252671"/>
    <lineage>
        <taxon>Eukaryota</taxon>
        <taxon>Metazoa</taxon>
        <taxon>Cnidaria</taxon>
        <taxon>Hydrozoa</taxon>
        <taxon>Hydroidolina</taxon>
        <taxon>Leptothecata</taxon>
        <taxon>Obeliida</taxon>
        <taxon>Clytiidae</taxon>
        <taxon>Clytia</taxon>
    </lineage>
</organism>
<evidence type="ECO:0000259" key="6">
    <source>
        <dbReference type="PROSITE" id="PS50026"/>
    </source>
</evidence>
<keyword evidence="3" id="KW-0245">EGF-like domain</keyword>
<dbReference type="Gene3D" id="2.10.25.10">
    <property type="entry name" value="Laminin"/>
    <property type="match status" value="3"/>
</dbReference>
<dbReference type="CDD" id="cd00054">
    <property type="entry name" value="EGF_CA"/>
    <property type="match status" value="1"/>
</dbReference>
<dbReference type="RefSeq" id="XP_066926893.1">
    <property type="nucleotide sequence ID" value="XM_067070792.1"/>
</dbReference>
<feature type="disulfide bond" evidence="3">
    <location>
        <begin position="817"/>
        <end position="826"/>
    </location>
</feature>
<reference evidence="7" key="1">
    <citation type="submission" date="2021-01" db="UniProtKB">
        <authorList>
            <consortium name="EnsemblMetazoa"/>
        </authorList>
    </citation>
    <scope>IDENTIFICATION</scope>
</reference>
<evidence type="ECO:0000313" key="7">
    <source>
        <dbReference type="EnsemblMetazoa" id="CLYHEMP008205.2"/>
    </source>
</evidence>
<proteinExistence type="predicted"/>
<evidence type="ECO:0000256" key="2">
    <source>
        <dbReference type="ARBA" id="ARBA00022737"/>
    </source>
</evidence>
<dbReference type="Pfam" id="PF00008">
    <property type="entry name" value="EGF"/>
    <property type="match status" value="1"/>
</dbReference>
<protein>
    <recommendedName>
        <fullName evidence="6">EGF-like domain-containing protein</fullName>
    </recommendedName>
</protein>
<dbReference type="PANTHER" id="PTHR45712">
    <property type="entry name" value="AGAP008170-PA"/>
    <property type="match status" value="1"/>
</dbReference>
<comment type="caution">
    <text evidence="3">Lacks conserved residue(s) required for the propagation of feature annotation.</text>
</comment>
<dbReference type="Proteomes" id="UP000594262">
    <property type="component" value="Unplaced"/>
</dbReference>
<dbReference type="InterPro" id="IPR050333">
    <property type="entry name" value="SLRP"/>
</dbReference>
<feature type="transmembrane region" description="Helical" evidence="4">
    <location>
        <begin position="852"/>
        <end position="873"/>
    </location>
</feature>
<keyword evidence="4" id="KW-0472">Membrane</keyword>
<feature type="disulfide bond" evidence="3">
    <location>
        <begin position="631"/>
        <end position="640"/>
    </location>
</feature>
<dbReference type="OrthoDB" id="5976439at2759"/>
<feature type="domain" description="EGF-like" evidence="6">
    <location>
        <begin position="654"/>
        <end position="689"/>
    </location>
</feature>
<dbReference type="InterPro" id="IPR032675">
    <property type="entry name" value="LRR_dom_sf"/>
</dbReference>
<evidence type="ECO:0000256" key="1">
    <source>
        <dbReference type="ARBA" id="ARBA00022614"/>
    </source>
</evidence>
<evidence type="ECO:0000256" key="3">
    <source>
        <dbReference type="PROSITE-ProRule" id="PRU00076"/>
    </source>
</evidence>
<evidence type="ECO:0000256" key="5">
    <source>
        <dbReference type="SAM" id="SignalP"/>
    </source>
</evidence>
<feature type="domain" description="EGF-like" evidence="6">
    <location>
        <begin position="780"/>
        <end position="827"/>
    </location>
</feature>
<dbReference type="PANTHER" id="PTHR45712:SF22">
    <property type="entry name" value="INSULIN-LIKE GROWTH FACTOR-BINDING PROTEIN COMPLEX ACID LABILE SUBUNIT"/>
    <property type="match status" value="1"/>
</dbReference>
<dbReference type="EnsemblMetazoa" id="CLYHEMT008205.2">
    <property type="protein sequence ID" value="CLYHEMP008205.2"/>
    <property type="gene ID" value="CLYHEMG008205"/>
</dbReference>
<dbReference type="SUPFAM" id="SSF52075">
    <property type="entry name" value="Outer arm dynein light chain 1"/>
    <property type="match status" value="1"/>
</dbReference>
<dbReference type="Pfam" id="PF13855">
    <property type="entry name" value="LRR_8"/>
    <property type="match status" value="3"/>
</dbReference>
<keyword evidence="3" id="KW-1015">Disulfide bond</keyword>
<name>A0A7M5V210_9CNID</name>
<keyword evidence="4" id="KW-0812">Transmembrane</keyword>
<dbReference type="PROSITE" id="PS51450">
    <property type="entry name" value="LRR"/>
    <property type="match status" value="1"/>
</dbReference>
<feature type="chain" id="PRO_5029617176" description="EGF-like domain-containing protein" evidence="5">
    <location>
        <begin position="21"/>
        <end position="894"/>
    </location>
</feature>